<evidence type="ECO:0000313" key="2">
    <source>
        <dbReference type="Proteomes" id="UP000035740"/>
    </source>
</evidence>
<dbReference type="Gramene" id="KMS93541">
    <property type="protein sequence ID" value="KMS93541"/>
    <property type="gene ID" value="BVRB_030440"/>
</dbReference>
<feature type="non-terminal residue" evidence="1">
    <location>
        <position position="1"/>
    </location>
</feature>
<proteinExistence type="predicted"/>
<sequence>SHRCLLEAVRPPKMVQQQAEAMSAPLNGVHSSWVKTQLHQARSDSMTFIEDALFTCHSIFINVECVDSGLQRWDLIDRPQPGPSREPFQADGIPNRVRLLSRKLARPENGCRSESVFVVGRRDWFRQLRNQLIQQANYLQ</sequence>
<keyword evidence="2" id="KW-1185">Reference proteome</keyword>
<evidence type="ECO:0000313" key="1">
    <source>
        <dbReference type="EMBL" id="KMS93541.1"/>
    </source>
</evidence>
<gene>
    <name evidence="1" type="ORF">BVRB_030440</name>
</gene>
<dbReference type="Proteomes" id="UP000035740">
    <property type="component" value="Unassembled WGS sequence"/>
</dbReference>
<name>A0A0J8AXT4_BETVV</name>
<dbReference type="EMBL" id="KQ101614">
    <property type="protein sequence ID" value="KMS93541.1"/>
    <property type="molecule type" value="Genomic_DNA"/>
</dbReference>
<reference evidence="1 2" key="1">
    <citation type="journal article" date="2014" name="Nature">
        <title>The genome of the recently domesticated crop plant sugar beet (Beta vulgaris).</title>
        <authorList>
            <person name="Dohm J.C."/>
            <person name="Minoche A.E."/>
            <person name="Holtgrawe D."/>
            <person name="Capella-Gutierrez S."/>
            <person name="Zakrzewski F."/>
            <person name="Tafer H."/>
            <person name="Rupp O."/>
            <person name="Sorensen T.R."/>
            <person name="Stracke R."/>
            <person name="Reinhardt R."/>
            <person name="Goesmann A."/>
            <person name="Kraft T."/>
            <person name="Schulz B."/>
            <person name="Stadler P.F."/>
            <person name="Schmidt T."/>
            <person name="Gabaldon T."/>
            <person name="Lehrach H."/>
            <person name="Weisshaar B."/>
            <person name="Himmelbauer H."/>
        </authorList>
    </citation>
    <scope>NUCLEOTIDE SEQUENCE [LARGE SCALE GENOMIC DNA]</scope>
    <source>
        <tissue evidence="1">Taproot</tissue>
    </source>
</reference>
<organism evidence="1 2">
    <name type="scientific">Beta vulgaris subsp. vulgaris</name>
    <name type="common">Beet</name>
    <dbReference type="NCBI Taxonomy" id="3555"/>
    <lineage>
        <taxon>Eukaryota</taxon>
        <taxon>Viridiplantae</taxon>
        <taxon>Streptophyta</taxon>
        <taxon>Embryophyta</taxon>
        <taxon>Tracheophyta</taxon>
        <taxon>Spermatophyta</taxon>
        <taxon>Magnoliopsida</taxon>
        <taxon>eudicotyledons</taxon>
        <taxon>Gunneridae</taxon>
        <taxon>Pentapetalae</taxon>
        <taxon>Caryophyllales</taxon>
        <taxon>Chenopodiaceae</taxon>
        <taxon>Betoideae</taxon>
        <taxon>Beta</taxon>
    </lineage>
</organism>
<accession>A0A0J8AXT4</accession>
<protein>
    <submittedName>
        <fullName evidence="1">Uncharacterized protein</fullName>
    </submittedName>
</protein>
<dbReference type="AlphaFoldDB" id="A0A0J8AXT4"/>